<comment type="caution">
    <text evidence="2">The sequence shown here is derived from an EMBL/GenBank/DDBJ whole genome shotgun (WGS) entry which is preliminary data.</text>
</comment>
<feature type="domain" description="Actin-like protein N-terminal" evidence="1">
    <location>
        <begin position="16"/>
        <end position="199"/>
    </location>
</feature>
<dbReference type="Pfam" id="PF17989">
    <property type="entry name" value="ALP_N"/>
    <property type="match status" value="1"/>
</dbReference>
<dbReference type="InterPro" id="IPR043129">
    <property type="entry name" value="ATPase_NBD"/>
</dbReference>
<gene>
    <name evidence="2" type="ORF">ABVC42_13840</name>
</gene>
<dbReference type="RefSeq" id="WP_133476409.1">
    <property type="nucleotide sequence ID" value="NZ_JBETVU010000013.1"/>
</dbReference>
<dbReference type="Proteomes" id="UP001434419">
    <property type="component" value="Unassembled WGS sequence"/>
</dbReference>
<evidence type="ECO:0000313" key="3">
    <source>
        <dbReference type="Proteomes" id="UP001434419"/>
    </source>
</evidence>
<dbReference type="CDD" id="cd24023">
    <property type="entry name" value="ASKHA_NBD_ParM_Alp7A-like"/>
    <property type="match status" value="1"/>
</dbReference>
<reference evidence="2" key="1">
    <citation type="submission" date="2024-06" db="EMBL/GenBank/DDBJ databases">
        <title>Vaginal Lactobacillus fatty acid response mechanisms reveal a metabolite-targeted strategy for bacterial vaginosis treatment.</title>
        <authorList>
            <person name="Zhu M."/>
            <person name="Blainey P.C."/>
            <person name="Bloom S.M."/>
            <person name="Kwon D.S."/>
        </authorList>
    </citation>
    <scope>NUCLEOTIDE SEQUENCE</scope>
    <source>
        <strain evidence="2">194_F1_1</strain>
    </source>
</reference>
<evidence type="ECO:0000313" key="2">
    <source>
        <dbReference type="EMBL" id="MES5150912.1"/>
    </source>
</evidence>
<dbReference type="InterPro" id="IPR040607">
    <property type="entry name" value="ALP_N"/>
</dbReference>
<name>A0ABV2BCD6_9LACO</name>
<evidence type="ECO:0000259" key="1">
    <source>
        <dbReference type="Pfam" id="PF17989"/>
    </source>
</evidence>
<sequence length="414" mass="46093">MIKKDNKSNVMFVSNDLGYGEIKADFDGVAVKQPSVYKEIFSGQDWEDINLDNDSEVSSAIANLLNNLDVSIDDGRYLVGNAAMNSLDDTTTMQMDSPIGKAKGNAALILPLAYIAGRAIQEKYQDTDEEFDMDDVIPVKVFLTTALPITEAGSKDNDQRPDYINRFTQKPFIVTVHSLGEDIVVSVKFEKVVVLKEGLIATSTAIQHGDSKLIKYLVSEIKKDYPDRADDAENLILNTQNYISVDIGQGTTDMALFYNGHVNGNSYSIKEGFGNIINEAFNSFPDASIKNVENFVKLWQADENELQPNQIKTKNEIDRAIADRSLALQKRIITGITEFVNKNATTDVIFLFGGGSIPMVERYGLKERIQKRIADLNTSAAVVVWAGKEYSQNLNEIALKTVSDYMRDHRKQSK</sequence>
<protein>
    <submittedName>
        <fullName evidence="2">ParM/StbA family protein</fullName>
    </submittedName>
</protein>
<dbReference type="Gene3D" id="3.30.420.40">
    <property type="match status" value="2"/>
</dbReference>
<accession>A0ABV2BCD6</accession>
<keyword evidence="3" id="KW-1185">Reference proteome</keyword>
<dbReference type="EMBL" id="JBETVU010000013">
    <property type="protein sequence ID" value="MES5150912.1"/>
    <property type="molecule type" value="Genomic_DNA"/>
</dbReference>
<proteinExistence type="predicted"/>
<organism evidence="2 3">
    <name type="scientific">Lactobacillus crispatus</name>
    <dbReference type="NCBI Taxonomy" id="47770"/>
    <lineage>
        <taxon>Bacteria</taxon>
        <taxon>Bacillati</taxon>
        <taxon>Bacillota</taxon>
        <taxon>Bacilli</taxon>
        <taxon>Lactobacillales</taxon>
        <taxon>Lactobacillaceae</taxon>
        <taxon>Lactobacillus</taxon>
    </lineage>
</organism>
<dbReference type="SUPFAM" id="SSF53067">
    <property type="entry name" value="Actin-like ATPase domain"/>
    <property type="match status" value="2"/>
</dbReference>